<dbReference type="EMBL" id="NEDP02003514">
    <property type="protein sequence ID" value="OWF48505.1"/>
    <property type="molecule type" value="Genomic_DNA"/>
</dbReference>
<organism evidence="1 2">
    <name type="scientific">Mizuhopecten yessoensis</name>
    <name type="common">Japanese scallop</name>
    <name type="synonym">Patinopecten yessoensis</name>
    <dbReference type="NCBI Taxonomy" id="6573"/>
    <lineage>
        <taxon>Eukaryota</taxon>
        <taxon>Metazoa</taxon>
        <taxon>Spiralia</taxon>
        <taxon>Lophotrochozoa</taxon>
        <taxon>Mollusca</taxon>
        <taxon>Bivalvia</taxon>
        <taxon>Autobranchia</taxon>
        <taxon>Pteriomorphia</taxon>
        <taxon>Pectinida</taxon>
        <taxon>Pectinoidea</taxon>
        <taxon>Pectinidae</taxon>
        <taxon>Mizuhopecten</taxon>
    </lineage>
</organism>
<dbReference type="STRING" id="6573.A0A210QI99"/>
<evidence type="ECO:0000313" key="2">
    <source>
        <dbReference type="Proteomes" id="UP000242188"/>
    </source>
</evidence>
<accession>A0A210QI99</accession>
<gene>
    <name evidence="1" type="ORF">KP79_PYT06810</name>
</gene>
<keyword evidence="1" id="KW-0418">Kinase</keyword>
<evidence type="ECO:0000313" key="1">
    <source>
        <dbReference type="EMBL" id="OWF48505.1"/>
    </source>
</evidence>
<reference evidence="1 2" key="1">
    <citation type="journal article" date="2017" name="Nat. Ecol. Evol.">
        <title>Scallop genome provides insights into evolution of bilaterian karyotype and development.</title>
        <authorList>
            <person name="Wang S."/>
            <person name="Zhang J."/>
            <person name="Jiao W."/>
            <person name="Li J."/>
            <person name="Xun X."/>
            <person name="Sun Y."/>
            <person name="Guo X."/>
            <person name="Huan P."/>
            <person name="Dong B."/>
            <person name="Zhang L."/>
            <person name="Hu X."/>
            <person name="Sun X."/>
            <person name="Wang J."/>
            <person name="Zhao C."/>
            <person name="Wang Y."/>
            <person name="Wang D."/>
            <person name="Huang X."/>
            <person name="Wang R."/>
            <person name="Lv J."/>
            <person name="Li Y."/>
            <person name="Zhang Z."/>
            <person name="Liu B."/>
            <person name="Lu W."/>
            <person name="Hui Y."/>
            <person name="Liang J."/>
            <person name="Zhou Z."/>
            <person name="Hou R."/>
            <person name="Li X."/>
            <person name="Liu Y."/>
            <person name="Li H."/>
            <person name="Ning X."/>
            <person name="Lin Y."/>
            <person name="Zhao L."/>
            <person name="Xing Q."/>
            <person name="Dou J."/>
            <person name="Li Y."/>
            <person name="Mao J."/>
            <person name="Guo H."/>
            <person name="Dou H."/>
            <person name="Li T."/>
            <person name="Mu C."/>
            <person name="Jiang W."/>
            <person name="Fu Q."/>
            <person name="Fu X."/>
            <person name="Miao Y."/>
            <person name="Liu J."/>
            <person name="Yu Q."/>
            <person name="Li R."/>
            <person name="Liao H."/>
            <person name="Li X."/>
            <person name="Kong Y."/>
            <person name="Jiang Z."/>
            <person name="Chourrout D."/>
            <person name="Li R."/>
            <person name="Bao Z."/>
        </authorList>
    </citation>
    <scope>NUCLEOTIDE SEQUENCE [LARGE SCALE GENOMIC DNA]</scope>
    <source>
        <strain evidence="1 2">PY_sf001</strain>
    </source>
</reference>
<keyword evidence="2" id="KW-1185">Reference proteome</keyword>
<keyword evidence="1" id="KW-0808">Transferase</keyword>
<protein>
    <submittedName>
        <fullName evidence="1">Adenylate kinase isoenzyme 5</fullName>
    </submittedName>
</protein>
<dbReference type="SUPFAM" id="SSF47391">
    <property type="entry name" value="Dimerization-anchoring domain of cAMP-dependent PK regulatory subunit"/>
    <property type="match status" value="1"/>
</dbReference>
<proteinExistence type="predicted"/>
<name>A0A210QI99_MIZYE</name>
<sequence length="124" mass="14661">MARETANSREQAKHYLSAHKIPQMFESLLSCLMLERPDDPVIYIEKKMAEIKEVGLENVNWETFVYHLHPYRDIVRRRHVHDGSKFDKEREIEETSKLEIERSKAVSRGSDYKPEVFQLTEAAQ</sequence>
<dbReference type="Proteomes" id="UP000242188">
    <property type="component" value="Unassembled WGS sequence"/>
</dbReference>
<dbReference type="GO" id="GO:0016301">
    <property type="term" value="F:kinase activity"/>
    <property type="evidence" value="ECO:0007669"/>
    <property type="project" value="UniProtKB-KW"/>
</dbReference>
<dbReference type="AlphaFoldDB" id="A0A210QI99"/>
<comment type="caution">
    <text evidence="1">The sequence shown here is derived from an EMBL/GenBank/DDBJ whole genome shotgun (WGS) entry which is preliminary data.</text>
</comment>